<keyword evidence="8" id="KW-1185">Reference proteome</keyword>
<dbReference type="Proteomes" id="UP000272729">
    <property type="component" value="Unassembled WGS sequence"/>
</dbReference>
<dbReference type="EMBL" id="RBXR01000001">
    <property type="protein sequence ID" value="RKT69308.1"/>
    <property type="molecule type" value="Genomic_DNA"/>
</dbReference>
<feature type="transmembrane region" description="Helical" evidence="5">
    <location>
        <begin position="217"/>
        <end position="243"/>
    </location>
</feature>
<keyword evidence="4 5" id="KW-0472">Membrane</keyword>
<dbReference type="InterPro" id="IPR051784">
    <property type="entry name" value="Nod_factor_ABC_transporter"/>
</dbReference>
<evidence type="ECO:0000259" key="6">
    <source>
        <dbReference type="Pfam" id="PF01061"/>
    </source>
</evidence>
<feature type="transmembrane region" description="Helical" evidence="5">
    <location>
        <begin position="176"/>
        <end position="194"/>
    </location>
</feature>
<dbReference type="PANTHER" id="PTHR43229:SF2">
    <property type="entry name" value="NODULATION PROTEIN J"/>
    <property type="match status" value="1"/>
</dbReference>
<name>A0A495XCN9_9PSEU</name>
<dbReference type="Pfam" id="PF01061">
    <property type="entry name" value="ABC2_membrane"/>
    <property type="match status" value="1"/>
</dbReference>
<evidence type="ECO:0000256" key="4">
    <source>
        <dbReference type="ARBA" id="ARBA00023136"/>
    </source>
</evidence>
<feature type="transmembrane region" description="Helical" evidence="5">
    <location>
        <begin position="88"/>
        <end position="104"/>
    </location>
</feature>
<comment type="subcellular location">
    <subcellularLocation>
        <location evidence="1">Membrane</location>
        <topology evidence="1">Multi-pass membrane protein</topology>
    </subcellularLocation>
</comment>
<dbReference type="GO" id="GO:0016020">
    <property type="term" value="C:membrane"/>
    <property type="evidence" value="ECO:0007669"/>
    <property type="project" value="UniProtKB-SubCell"/>
</dbReference>
<feature type="transmembrane region" description="Helical" evidence="5">
    <location>
        <begin position="26"/>
        <end position="47"/>
    </location>
</feature>
<dbReference type="AlphaFoldDB" id="A0A495XCN9"/>
<feature type="transmembrane region" description="Helical" evidence="5">
    <location>
        <begin position="111"/>
        <end position="133"/>
    </location>
</feature>
<accession>A0A495XCN9</accession>
<evidence type="ECO:0000256" key="3">
    <source>
        <dbReference type="ARBA" id="ARBA00022989"/>
    </source>
</evidence>
<feature type="domain" description="ABC-2 type transporter transmembrane" evidence="6">
    <location>
        <begin position="25"/>
        <end position="217"/>
    </location>
</feature>
<evidence type="ECO:0000313" key="8">
    <source>
        <dbReference type="Proteomes" id="UP000272729"/>
    </source>
</evidence>
<dbReference type="RefSeq" id="WP_170199318.1">
    <property type="nucleotide sequence ID" value="NZ_JBIUBA010000002.1"/>
</dbReference>
<dbReference type="InterPro" id="IPR013525">
    <property type="entry name" value="ABC2_TM"/>
</dbReference>
<comment type="caution">
    <text evidence="7">The sequence shown here is derived from an EMBL/GenBank/DDBJ whole genome shotgun (WGS) entry which is preliminary data.</text>
</comment>
<proteinExistence type="predicted"/>
<evidence type="ECO:0000313" key="7">
    <source>
        <dbReference type="EMBL" id="RKT69308.1"/>
    </source>
</evidence>
<evidence type="ECO:0000256" key="1">
    <source>
        <dbReference type="ARBA" id="ARBA00004141"/>
    </source>
</evidence>
<feature type="transmembrane region" description="Helical" evidence="5">
    <location>
        <begin position="59"/>
        <end position="82"/>
    </location>
</feature>
<keyword evidence="3 5" id="KW-1133">Transmembrane helix</keyword>
<protein>
    <submittedName>
        <fullName evidence="7">ABC-2 type transport system permease protein</fullName>
    </submittedName>
</protein>
<keyword evidence="2 5" id="KW-0812">Transmembrane</keyword>
<sequence>MIRDNARVLRGALISALADFRAIYTWWTWGFAWLTRIIVQVAFFAIIGRLLDSPERTRFLLVGNAVFIAVLVSMLVCASTSWERQTGTLPLLIASASHPFVVFAGRSAQWIVDGTVCASVSLFVLGPLFGLGVPLSRMLAAIPVILLISVSAYCFGLALAGLVLRKMELRNLVGNLASLSLMVFCGVQVPTSFWPEPVQVVASVLPLTHGLHAVRDLFAGAPVGAILGSVGLEMCVLVGWLLIASLTFRWLAESGRADGSIEYGE</sequence>
<reference evidence="7 8" key="1">
    <citation type="submission" date="2018-10" db="EMBL/GenBank/DDBJ databases">
        <title>Sequencing the genomes of 1000 actinobacteria strains.</title>
        <authorList>
            <person name="Klenk H.-P."/>
        </authorList>
    </citation>
    <scope>NUCLEOTIDE SEQUENCE [LARGE SCALE GENOMIC DNA]</scope>
    <source>
        <strain evidence="7 8">DSM 43911</strain>
    </source>
</reference>
<evidence type="ECO:0000256" key="5">
    <source>
        <dbReference type="SAM" id="Phobius"/>
    </source>
</evidence>
<dbReference type="GO" id="GO:0140359">
    <property type="term" value="F:ABC-type transporter activity"/>
    <property type="evidence" value="ECO:0007669"/>
    <property type="project" value="InterPro"/>
</dbReference>
<feature type="transmembrane region" description="Helical" evidence="5">
    <location>
        <begin position="139"/>
        <end position="164"/>
    </location>
</feature>
<organism evidence="7 8">
    <name type="scientific">Saccharothrix variisporea</name>
    <dbReference type="NCBI Taxonomy" id="543527"/>
    <lineage>
        <taxon>Bacteria</taxon>
        <taxon>Bacillati</taxon>
        <taxon>Actinomycetota</taxon>
        <taxon>Actinomycetes</taxon>
        <taxon>Pseudonocardiales</taxon>
        <taxon>Pseudonocardiaceae</taxon>
        <taxon>Saccharothrix</taxon>
    </lineage>
</organism>
<gene>
    <name evidence="7" type="ORF">DFJ66_2516</name>
</gene>
<evidence type="ECO:0000256" key="2">
    <source>
        <dbReference type="ARBA" id="ARBA00022692"/>
    </source>
</evidence>
<dbReference type="PANTHER" id="PTHR43229">
    <property type="entry name" value="NODULATION PROTEIN J"/>
    <property type="match status" value="1"/>
</dbReference>